<accession>A0A6V7PDL9</accession>
<dbReference type="SUPFAM" id="SSF52047">
    <property type="entry name" value="RNI-like"/>
    <property type="match status" value="1"/>
</dbReference>
<protein>
    <submittedName>
        <fullName evidence="2">Uncharacterized protein</fullName>
    </submittedName>
</protein>
<dbReference type="PANTHER" id="PTHR36766:SF70">
    <property type="entry name" value="DISEASE RESISTANCE PROTEIN RGA4"/>
    <property type="match status" value="1"/>
</dbReference>
<dbReference type="EMBL" id="LR862147">
    <property type="protein sequence ID" value="CAD1828957.1"/>
    <property type="molecule type" value="Genomic_DNA"/>
</dbReference>
<dbReference type="PANTHER" id="PTHR36766">
    <property type="entry name" value="PLANT BROAD-SPECTRUM MILDEW RESISTANCE PROTEIN RPW8"/>
    <property type="match status" value="1"/>
</dbReference>
<dbReference type="InterPro" id="IPR032675">
    <property type="entry name" value="LRR_dom_sf"/>
</dbReference>
<dbReference type="AlphaFoldDB" id="A0A6V7PDL9"/>
<name>A0A6V7PDL9_ANACO</name>
<feature type="region of interest" description="Disordered" evidence="1">
    <location>
        <begin position="234"/>
        <end position="257"/>
    </location>
</feature>
<dbReference type="Gene3D" id="3.80.10.10">
    <property type="entry name" value="Ribonuclease Inhibitor"/>
    <property type="match status" value="1"/>
</dbReference>
<proteinExistence type="predicted"/>
<evidence type="ECO:0000256" key="1">
    <source>
        <dbReference type="SAM" id="MobiDB-lite"/>
    </source>
</evidence>
<gene>
    <name evidence="2" type="ORF">CB5_LOCUS12168</name>
</gene>
<sequence length="277" mass="31300">MPAVTSFGVEFYGDSHITASASKFTELTRLHLYHMPVLREWVTVLTVDDKEGRRERVPIFPCLTQLWLSECPQFSPEPCLPASVEELAISRTSSENLSLILERATPLDSGDAAVSLQPPPNKGLRALAIEKCQQLTCLPKSLRSLTSLQCLTIEDCRDLERIEDWLGELSDLQSLNIWWCSSLRYLPAHKMTALEQLRIRNCPLLFDADGRFIDTSVDHIEYVSVNGWPYKYQKQTSSSPQKEKSPPEEENPVNGYEFKGKAMIIRFGRNPVAGKAT</sequence>
<organism evidence="2">
    <name type="scientific">Ananas comosus var. bracteatus</name>
    <name type="common">red pineapple</name>
    <dbReference type="NCBI Taxonomy" id="296719"/>
    <lineage>
        <taxon>Eukaryota</taxon>
        <taxon>Viridiplantae</taxon>
        <taxon>Streptophyta</taxon>
        <taxon>Embryophyta</taxon>
        <taxon>Tracheophyta</taxon>
        <taxon>Spermatophyta</taxon>
        <taxon>Magnoliopsida</taxon>
        <taxon>Liliopsida</taxon>
        <taxon>Poales</taxon>
        <taxon>Bromeliaceae</taxon>
        <taxon>Bromelioideae</taxon>
        <taxon>Ananas</taxon>
    </lineage>
</organism>
<evidence type="ECO:0000313" key="2">
    <source>
        <dbReference type="EMBL" id="CAD1828957.1"/>
    </source>
</evidence>
<reference evidence="2" key="1">
    <citation type="submission" date="2020-07" db="EMBL/GenBank/DDBJ databases">
        <authorList>
            <person name="Lin J."/>
        </authorList>
    </citation>
    <scope>NUCLEOTIDE SEQUENCE</scope>
</reference>